<dbReference type="SUPFAM" id="SSF47113">
    <property type="entry name" value="Histone-fold"/>
    <property type="match status" value="1"/>
</dbReference>
<dbReference type="EMBL" id="JBDODL010000960">
    <property type="protein sequence ID" value="MES1920927.1"/>
    <property type="molecule type" value="Genomic_DNA"/>
</dbReference>
<dbReference type="Gene3D" id="1.10.20.10">
    <property type="entry name" value="Histone, subunit A"/>
    <property type="match status" value="1"/>
</dbReference>
<evidence type="ECO:0000313" key="7">
    <source>
        <dbReference type="Proteomes" id="UP001439008"/>
    </source>
</evidence>
<dbReference type="PANTHER" id="PTHR45810:SF1">
    <property type="entry name" value="HISTONE H3-LIKE CENTROMERIC PROTEIN A"/>
    <property type="match status" value="1"/>
</dbReference>
<keyword evidence="3" id="KW-0238">DNA-binding</keyword>
<evidence type="ECO:0000259" key="5">
    <source>
        <dbReference type="Pfam" id="PF00125"/>
    </source>
</evidence>
<protein>
    <submittedName>
        <fullName evidence="6">Histone H3.3 type a</fullName>
    </submittedName>
</protein>
<comment type="caution">
    <text evidence="6">The sequence shown here is derived from an EMBL/GenBank/DDBJ whole genome shotgun (WGS) entry which is preliminary data.</text>
</comment>
<comment type="subcellular location">
    <subcellularLocation>
        <location evidence="1">Nucleus</location>
    </subcellularLocation>
</comment>
<dbReference type="PANTHER" id="PTHR45810">
    <property type="entry name" value="HISTONE H3.2"/>
    <property type="match status" value="1"/>
</dbReference>
<evidence type="ECO:0000313" key="6">
    <source>
        <dbReference type="EMBL" id="MES1920927.1"/>
    </source>
</evidence>
<accession>A0ABV2AMM1</accession>
<organism evidence="6 7">
    <name type="scientific">Bonamia ostreae</name>
    <dbReference type="NCBI Taxonomy" id="126728"/>
    <lineage>
        <taxon>Eukaryota</taxon>
        <taxon>Sar</taxon>
        <taxon>Rhizaria</taxon>
        <taxon>Endomyxa</taxon>
        <taxon>Ascetosporea</taxon>
        <taxon>Haplosporida</taxon>
        <taxon>Bonamia</taxon>
    </lineage>
</organism>
<dbReference type="InterPro" id="IPR009072">
    <property type="entry name" value="Histone-fold"/>
</dbReference>
<keyword evidence="4" id="KW-0539">Nucleus</keyword>
<comment type="similarity">
    <text evidence="2">Belongs to the histone H3 family.</text>
</comment>
<keyword evidence="7" id="KW-1185">Reference proteome</keyword>
<sequence length="98" mass="11464">MQKRRYRPGQKALKEIRYYQKSTDLLIRKLPFSRLVKQISDEISDDLRFQAKAVEALQEATEAYLVSLFEDAYLCSIHAGRVTLMPKDIYLARRLRGA</sequence>
<dbReference type="CDD" id="cd22911">
    <property type="entry name" value="HFD_H3"/>
    <property type="match status" value="1"/>
</dbReference>
<feature type="domain" description="Core Histone H2A/H2B/H3" evidence="5">
    <location>
        <begin position="8"/>
        <end position="95"/>
    </location>
</feature>
<proteinExistence type="inferred from homology"/>
<dbReference type="InterPro" id="IPR000164">
    <property type="entry name" value="Histone_H3/CENP-A"/>
</dbReference>
<evidence type="ECO:0000256" key="3">
    <source>
        <dbReference type="ARBA" id="ARBA00023125"/>
    </source>
</evidence>
<evidence type="ECO:0000256" key="2">
    <source>
        <dbReference type="ARBA" id="ARBA00010343"/>
    </source>
</evidence>
<dbReference type="PRINTS" id="PR00622">
    <property type="entry name" value="HISTONEH3"/>
</dbReference>
<evidence type="ECO:0000256" key="1">
    <source>
        <dbReference type="ARBA" id="ARBA00004123"/>
    </source>
</evidence>
<name>A0ABV2AMM1_9EUKA</name>
<dbReference type="Pfam" id="PF00125">
    <property type="entry name" value="Histone"/>
    <property type="match status" value="1"/>
</dbReference>
<gene>
    <name evidence="6" type="primary">H3A</name>
    <name evidence="6" type="ORF">MHBO_002534</name>
</gene>
<dbReference type="SMART" id="SM00428">
    <property type="entry name" value="H3"/>
    <property type="match status" value="1"/>
</dbReference>
<dbReference type="InterPro" id="IPR007125">
    <property type="entry name" value="H2A/H2B/H3"/>
</dbReference>
<reference evidence="6 7" key="1">
    <citation type="journal article" date="2024" name="BMC Biol.">
        <title>Comparative genomics of Ascetosporea gives new insight into the evolutionary basis for animal parasitism in Rhizaria.</title>
        <authorList>
            <person name="Hiltunen Thoren M."/>
            <person name="Onut-Brannstrom I."/>
            <person name="Alfjorden A."/>
            <person name="Peckova H."/>
            <person name="Swords F."/>
            <person name="Hooper C."/>
            <person name="Holzer A.S."/>
            <person name="Bass D."/>
            <person name="Burki F."/>
        </authorList>
    </citation>
    <scope>NUCLEOTIDE SEQUENCE [LARGE SCALE GENOMIC DNA]</scope>
    <source>
        <strain evidence="6">20-A016</strain>
    </source>
</reference>
<dbReference type="Proteomes" id="UP001439008">
    <property type="component" value="Unassembled WGS sequence"/>
</dbReference>
<evidence type="ECO:0000256" key="4">
    <source>
        <dbReference type="ARBA" id="ARBA00023242"/>
    </source>
</evidence>